<reference evidence="1 2" key="1">
    <citation type="submission" date="2014-03" db="EMBL/GenBank/DDBJ databases">
        <title>Genomics of Bifidobacteria.</title>
        <authorList>
            <person name="Ventura M."/>
            <person name="Milani C."/>
            <person name="Lugli G.A."/>
        </authorList>
    </citation>
    <scope>NUCLEOTIDE SEQUENCE [LARGE SCALE GENOMIC DNA]</scope>
    <source>
        <strain evidence="1 2">LMG 10738</strain>
    </source>
</reference>
<dbReference type="eggNOG" id="ENOG5030HSC">
    <property type="taxonomic scope" value="Bacteria"/>
</dbReference>
<comment type="caution">
    <text evidence="1">The sequence shown here is derived from an EMBL/GenBank/DDBJ whole genome shotgun (WGS) entry which is preliminary data.</text>
</comment>
<proteinExistence type="predicted"/>
<dbReference type="RefSeq" id="WP_033517204.1">
    <property type="nucleotide sequence ID" value="NZ_JGYV01000001.1"/>
</dbReference>
<dbReference type="AlphaFoldDB" id="A0A087B3T5"/>
<accession>A0A087B3T5</accession>
<dbReference type="Proteomes" id="UP000029067">
    <property type="component" value="Unassembled WGS sequence"/>
</dbReference>
<name>A0A087B3T5_9BIFI</name>
<protein>
    <recommendedName>
        <fullName evidence="3">DUF3990 domain-containing protein</fullName>
    </recommendedName>
</protein>
<gene>
    <name evidence="1" type="ORF">BCUN_0180</name>
</gene>
<dbReference type="STRING" id="1688.BCUN_0180"/>
<organism evidence="1 2">
    <name type="scientific">Bifidobacterium cuniculi</name>
    <dbReference type="NCBI Taxonomy" id="1688"/>
    <lineage>
        <taxon>Bacteria</taxon>
        <taxon>Bacillati</taxon>
        <taxon>Actinomycetota</taxon>
        <taxon>Actinomycetes</taxon>
        <taxon>Bifidobacteriales</taxon>
        <taxon>Bifidobacteriaceae</taxon>
        <taxon>Bifidobacterium</taxon>
    </lineage>
</organism>
<dbReference type="OrthoDB" id="9813772at2"/>
<sequence>MLLFHGSNVTVEQPRVLRSDRRLDFGTGFYVTSSYEQAAKWSVLTARRRRTGSPLISVYEYDEAAFEDLNVLEFPAADEDWLRFVSGNRNGQPEVPDLDLVIGPVANDNTMPVLRGFFAQIYTEEEAIRRLMTQKLKDQYAFKTEAALQAISFLHVEEA</sequence>
<dbReference type="EMBL" id="JGYV01000001">
    <property type="protein sequence ID" value="KFI65685.1"/>
    <property type="molecule type" value="Genomic_DNA"/>
</dbReference>
<evidence type="ECO:0008006" key="3">
    <source>
        <dbReference type="Google" id="ProtNLM"/>
    </source>
</evidence>
<evidence type="ECO:0000313" key="2">
    <source>
        <dbReference type="Proteomes" id="UP000029067"/>
    </source>
</evidence>
<dbReference type="InterPro" id="IPR025051">
    <property type="entry name" value="DUF3990"/>
</dbReference>
<evidence type="ECO:0000313" key="1">
    <source>
        <dbReference type="EMBL" id="KFI65685.1"/>
    </source>
</evidence>
<keyword evidence="2" id="KW-1185">Reference proteome</keyword>
<dbReference type="Pfam" id="PF13151">
    <property type="entry name" value="DUF3990"/>
    <property type="match status" value="1"/>
</dbReference>